<dbReference type="AlphaFoldDB" id="A0A4V3ASJ5"/>
<evidence type="ECO:0000256" key="6">
    <source>
        <dbReference type="ARBA" id="ARBA00023049"/>
    </source>
</evidence>
<comment type="cofactor">
    <cofactor evidence="1">
        <name>Zn(2+)</name>
        <dbReference type="ChEBI" id="CHEBI:29105"/>
    </cofactor>
</comment>
<dbReference type="Pfam" id="PF01435">
    <property type="entry name" value="Peptidase_M48"/>
    <property type="match status" value="1"/>
</dbReference>
<keyword evidence="5" id="KW-0862">Zinc</keyword>
<dbReference type="GO" id="GO:0051603">
    <property type="term" value="P:proteolysis involved in protein catabolic process"/>
    <property type="evidence" value="ECO:0007669"/>
    <property type="project" value="TreeGrafter"/>
</dbReference>
<dbReference type="OrthoDB" id="9814887at2"/>
<reference evidence="8 9" key="1">
    <citation type="submission" date="2019-03" db="EMBL/GenBank/DDBJ databases">
        <title>Ruegeria lutea sp. nov., a novel strain, isolated from marine sediment, the Masan Bay, South Korea.</title>
        <authorList>
            <person name="Kim J."/>
            <person name="Kim D.-Y."/>
            <person name="Lee S.-S."/>
        </authorList>
    </citation>
    <scope>NUCLEOTIDE SEQUENCE [LARGE SCALE GENOMIC DNA]</scope>
    <source>
        <strain evidence="8 9">318-1</strain>
    </source>
</reference>
<dbReference type="GO" id="GO:0016020">
    <property type="term" value="C:membrane"/>
    <property type="evidence" value="ECO:0007669"/>
    <property type="project" value="TreeGrafter"/>
</dbReference>
<keyword evidence="6" id="KW-0482">Metalloprotease</keyword>
<keyword evidence="2" id="KW-0645">Protease</keyword>
<dbReference type="Gene3D" id="1.25.40.10">
    <property type="entry name" value="Tetratricopeptide repeat domain"/>
    <property type="match status" value="1"/>
</dbReference>
<name>A0A4V3ASJ5_9RHOB</name>
<dbReference type="Proteomes" id="UP000295301">
    <property type="component" value="Unassembled WGS sequence"/>
</dbReference>
<dbReference type="InterPro" id="IPR011990">
    <property type="entry name" value="TPR-like_helical_dom_sf"/>
</dbReference>
<dbReference type="EMBL" id="SMUV01000053">
    <property type="protein sequence ID" value="TDK50771.1"/>
    <property type="molecule type" value="Genomic_DNA"/>
</dbReference>
<evidence type="ECO:0000256" key="5">
    <source>
        <dbReference type="ARBA" id="ARBA00022833"/>
    </source>
</evidence>
<evidence type="ECO:0000256" key="2">
    <source>
        <dbReference type="ARBA" id="ARBA00022670"/>
    </source>
</evidence>
<sequence>MISSHGCGMAIDRFSRLASIPALTICALIGTLIGGIMARPAAALTLLRDADIEHGLTELAFPILRAAGLNAARVRVLVVEDSSFNAFVVDHNTIFLHSGLIEKVGSARMLQAVIAHEAAHIANGHIARRIGNLHSARNAAGLGAVLGIIAAAAGGGQAAGGIAIGTQSAAYRTFLSHTRAEEASADRSAASFLAWSGIDPRGLLELHHAFEGQELLSLANQDPYMRSHPLTRDRIRAAEDYVAAQGDRIPPDPNHDYWFARVRGKLSAFARAPAWTLRRAPEEAHRDIRLMREAVAWHRQADRARALARIDAAIALRPEDPYYYDLKGQILMENRRWSEAAAACEKAVDLAPRDALILGGLGRAQLADGQLKAGLDTLEKARARDFRDARVLRDLALAYARDNQPGMAALLTAERYALAGQLADAGIHARRAVIRLPRGSPPWQRAQDVLSASEKHQTRN</sequence>
<gene>
    <name evidence="8" type="ORF">E1832_05140</name>
</gene>
<dbReference type="SMART" id="SM00028">
    <property type="entry name" value="TPR"/>
    <property type="match status" value="3"/>
</dbReference>
<dbReference type="InterPro" id="IPR019734">
    <property type="entry name" value="TPR_rpt"/>
</dbReference>
<evidence type="ECO:0000259" key="7">
    <source>
        <dbReference type="Pfam" id="PF01435"/>
    </source>
</evidence>
<dbReference type="GO" id="GO:0046872">
    <property type="term" value="F:metal ion binding"/>
    <property type="evidence" value="ECO:0007669"/>
    <property type="project" value="UniProtKB-KW"/>
</dbReference>
<evidence type="ECO:0000313" key="9">
    <source>
        <dbReference type="Proteomes" id="UP000295301"/>
    </source>
</evidence>
<dbReference type="PANTHER" id="PTHR22726:SF1">
    <property type="entry name" value="METALLOENDOPEPTIDASE OMA1, MITOCHONDRIAL"/>
    <property type="match status" value="1"/>
</dbReference>
<dbReference type="Gene3D" id="3.30.2010.10">
    <property type="entry name" value="Metalloproteases ('zincins'), catalytic domain"/>
    <property type="match status" value="1"/>
</dbReference>
<keyword evidence="3" id="KW-0479">Metal-binding</keyword>
<evidence type="ECO:0000313" key="8">
    <source>
        <dbReference type="EMBL" id="TDK50771.1"/>
    </source>
</evidence>
<dbReference type="SUPFAM" id="SSF48452">
    <property type="entry name" value="TPR-like"/>
    <property type="match status" value="1"/>
</dbReference>
<protein>
    <submittedName>
        <fullName evidence="8">Tetratricopeptide repeat protein</fullName>
    </submittedName>
</protein>
<evidence type="ECO:0000256" key="1">
    <source>
        <dbReference type="ARBA" id="ARBA00001947"/>
    </source>
</evidence>
<comment type="caution">
    <text evidence="8">The sequence shown here is derived from an EMBL/GenBank/DDBJ whole genome shotgun (WGS) entry which is preliminary data.</text>
</comment>
<dbReference type="InterPro" id="IPR001915">
    <property type="entry name" value="Peptidase_M48"/>
</dbReference>
<keyword evidence="4" id="KW-0378">Hydrolase</keyword>
<evidence type="ECO:0000256" key="4">
    <source>
        <dbReference type="ARBA" id="ARBA00022801"/>
    </source>
</evidence>
<dbReference type="Pfam" id="PF14559">
    <property type="entry name" value="TPR_19"/>
    <property type="match status" value="1"/>
</dbReference>
<dbReference type="PANTHER" id="PTHR22726">
    <property type="entry name" value="METALLOENDOPEPTIDASE OMA1"/>
    <property type="match status" value="1"/>
</dbReference>
<dbReference type="InterPro" id="IPR051156">
    <property type="entry name" value="Mito/Outer_Membr_Metalloprot"/>
</dbReference>
<keyword evidence="9" id="KW-1185">Reference proteome</keyword>
<dbReference type="CDD" id="cd07324">
    <property type="entry name" value="M48C_Oma1-like"/>
    <property type="match status" value="1"/>
</dbReference>
<feature type="domain" description="Peptidase M48" evidence="7">
    <location>
        <begin position="48"/>
        <end position="240"/>
    </location>
</feature>
<organism evidence="8 9">
    <name type="scientific">Antarcticimicrobium luteum</name>
    <dbReference type="NCBI Taxonomy" id="2547397"/>
    <lineage>
        <taxon>Bacteria</taxon>
        <taxon>Pseudomonadati</taxon>
        <taxon>Pseudomonadota</taxon>
        <taxon>Alphaproteobacteria</taxon>
        <taxon>Rhodobacterales</taxon>
        <taxon>Paracoccaceae</taxon>
        <taxon>Antarcticimicrobium</taxon>
    </lineage>
</organism>
<proteinExistence type="predicted"/>
<evidence type="ECO:0000256" key="3">
    <source>
        <dbReference type="ARBA" id="ARBA00022723"/>
    </source>
</evidence>
<dbReference type="GO" id="GO:0004222">
    <property type="term" value="F:metalloendopeptidase activity"/>
    <property type="evidence" value="ECO:0007669"/>
    <property type="project" value="InterPro"/>
</dbReference>
<accession>A0A4V3ASJ5</accession>